<organism evidence="8 9">
    <name type="scientific">Saccharothrix variisporea</name>
    <dbReference type="NCBI Taxonomy" id="543527"/>
    <lineage>
        <taxon>Bacteria</taxon>
        <taxon>Bacillati</taxon>
        <taxon>Actinomycetota</taxon>
        <taxon>Actinomycetes</taxon>
        <taxon>Pseudonocardiales</taxon>
        <taxon>Pseudonocardiaceae</taxon>
        <taxon>Saccharothrix</taxon>
    </lineage>
</organism>
<feature type="region of interest" description="Disordered" evidence="7">
    <location>
        <begin position="1"/>
        <end position="22"/>
    </location>
</feature>
<evidence type="ECO:0000256" key="3">
    <source>
        <dbReference type="ARBA" id="ARBA00022475"/>
    </source>
</evidence>
<reference evidence="8 9" key="1">
    <citation type="submission" date="2018-10" db="EMBL/GenBank/DDBJ databases">
        <title>Sequencing the genomes of 1000 actinobacteria strains.</title>
        <authorList>
            <person name="Klenk H.-P."/>
        </authorList>
    </citation>
    <scope>NUCLEOTIDE SEQUENCE [LARGE SCALE GENOMIC DNA]</scope>
    <source>
        <strain evidence="8 9">DSM 43911</strain>
    </source>
</reference>
<dbReference type="AlphaFoldDB" id="A0A495X7P1"/>
<proteinExistence type="inferred from homology"/>
<dbReference type="Proteomes" id="UP000272729">
    <property type="component" value="Unassembled WGS sequence"/>
</dbReference>
<keyword evidence="9" id="KW-1185">Reference proteome</keyword>
<protein>
    <submittedName>
        <fullName evidence="8">MmpS family membrane protein</fullName>
    </submittedName>
</protein>
<comment type="similarity">
    <text evidence="2">Belongs to the MmpS family.</text>
</comment>
<keyword evidence="6" id="KW-0472">Membrane</keyword>
<gene>
    <name evidence="8" type="ORF">DFJ66_2370</name>
</gene>
<keyword evidence="3" id="KW-1003">Cell membrane</keyword>
<evidence type="ECO:0000313" key="9">
    <source>
        <dbReference type="Proteomes" id="UP000272729"/>
    </source>
</evidence>
<dbReference type="InterPro" id="IPR038468">
    <property type="entry name" value="MmpS_C"/>
</dbReference>
<evidence type="ECO:0000256" key="6">
    <source>
        <dbReference type="ARBA" id="ARBA00023136"/>
    </source>
</evidence>
<sequence length="153" mass="15728">MTSATATRPDRGSGRKPSAGRRTRSIAAVVALAAAGTAAWAIANQEPDPVPTTHKVVYEVTGPGGKAPLIRFATEGVNSTEQAETVDLPWRREVVLPAGPGLVVAQVMATNGEGESISCTITIDGHLVSNNTAKGEHSAVSCSNMITPELGGR</sequence>
<accession>A0A495X7P1</accession>
<dbReference type="RefSeq" id="WP_121220719.1">
    <property type="nucleotide sequence ID" value="NZ_JBIUBA010000002.1"/>
</dbReference>
<evidence type="ECO:0000256" key="2">
    <source>
        <dbReference type="ARBA" id="ARBA00007531"/>
    </source>
</evidence>
<evidence type="ECO:0000256" key="5">
    <source>
        <dbReference type="ARBA" id="ARBA00022989"/>
    </source>
</evidence>
<evidence type="ECO:0000256" key="1">
    <source>
        <dbReference type="ARBA" id="ARBA00004236"/>
    </source>
</evidence>
<dbReference type="GO" id="GO:0005886">
    <property type="term" value="C:plasma membrane"/>
    <property type="evidence" value="ECO:0007669"/>
    <property type="project" value="UniProtKB-SubCell"/>
</dbReference>
<comment type="subcellular location">
    <subcellularLocation>
        <location evidence="1">Cell membrane</location>
    </subcellularLocation>
</comment>
<dbReference type="OrthoDB" id="3634263at2"/>
<evidence type="ECO:0000256" key="7">
    <source>
        <dbReference type="SAM" id="MobiDB-lite"/>
    </source>
</evidence>
<keyword evidence="4" id="KW-0812">Transmembrane</keyword>
<evidence type="ECO:0000256" key="4">
    <source>
        <dbReference type="ARBA" id="ARBA00022692"/>
    </source>
</evidence>
<comment type="caution">
    <text evidence="8">The sequence shown here is derived from an EMBL/GenBank/DDBJ whole genome shotgun (WGS) entry which is preliminary data.</text>
</comment>
<dbReference type="Gene3D" id="2.60.40.2880">
    <property type="entry name" value="MmpS1-5, C-terminal soluble domain"/>
    <property type="match status" value="1"/>
</dbReference>
<keyword evidence="5" id="KW-1133">Transmembrane helix</keyword>
<dbReference type="EMBL" id="RBXR01000001">
    <property type="protein sequence ID" value="RKT69175.1"/>
    <property type="molecule type" value="Genomic_DNA"/>
</dbReference>
<name>A0A495X7P1_9PSEU</name>
<dbReference type="Pfam" id="PF05423">
    <property type="entry name" value="Mycobact_memb"/>
    <property type="match status" value="1"/>
</dbReference>
<evidence type="ECO:0000313" key="8">
    <source>
        <dbReference type="EMBL" id="RKT69175.1"/>
    </source>
</evidence>
<dbReference type="InterPro" id="IPR008693">
    <property type="entry name" value="MmpS"/>
</dbReference>